<dbReference type="InterPro" id="IPR010055">
    <property type="entry name" value="T2SS_protein-GspJ"/>
</dbReference>
<dbReference type="EMBL" id="JBDIVE010000011">
    <property type="protein sequence ID" value="MEN3070265.1"/>
    <property type="molecule type" value="Genomic_DNA"/>
</dbReference>
<organism evidence="10 11">
    <name type="scientific">Uliginosibacterium sediminicola</name>
    <dbReference type="NCBI Taxonomy" id="2024550"/>
    <lineage>
        <taxon>Bacteria</taxon>
        <taxon>Pseudomonadati</taxon>
        <taxon>Pseudomonadota</taxon>
        <taxon>Betaproteobacteria</taxon>
        <taxon>Rhodocyclales</taxon>
        <taxon>Zoogloeaceae</taxon>
        <taxon>Uliginosibacterium</taxon>
    </lineage>
</organism>
<dbReference type="PANTHER" id="PTHR39583:SF2">
    <property type="entry name" value="TYPE II SECRETION SYSTEM PROTEIN J"/>
    <property type="match status" value="1"/>
</dbReference>
<dbReference type="InterPro" id="IPR051621">
    <property type="entry name" value="T2SS_protein_J"/>
</dbReference>
<comment type="similarity">
    <text evidence="2">Belongs to the GSP J family.</text>
</comment>
<evidence type="ECO:0000256" key="4">
    <source>
        <dbReference type="ARBA" id="ARBA00022475"/>
    </source>
</evidence>
<evidence type="ECO:0000256" key="1">
    <source>
        <dbReference type="ARBA" id="ARBA00004377"/>
    </source>
</evidence>
<evidence type="ECO:0000313" key="11">
    <source>
        <dbReference type="Proteomes" id="UP001410394"/>
    </source>
</evidence>
<dbReference type="InterPro" id="IPR045584">
    <property type="entry name" value="Pilin-like"/>
</dbReference>
<evidence type="ECO:0000256" key="8">
    <source>
        <dbReference type="ARBA" id="ARBA00022989"/>
    </source>
</evidence>
<dbReference type="Gene3D" id="2.10.70.20">
    <property type="entry name" value="gspk-gspi-gspj complex like domains"/>
    <property type="match status" value="1"/>
</dbReference>
<evidence type="ECO:0000256" key="2">
    <source>
        <dbReference type="ARBA" id="ARBA00011084"/>
    </source>
</evidence>
<name>A0ABU9Z2S9_9RHOO</name>
<evidence type="ECO:0000256" key="9">
    <source>
        <dbReference type="ARBA" id="ARBA00023136"/>
    </source>
</evidence>
<dbReference type="Proteomes" id="UP001410394">
    <property type="component" value="Unassembled WGS sequence"/>
</dbReference>
<protein>
    <recommendedName>
        <fullName evidence="3">Type II secretion system protein J</fullName>
    </recommendedName>
</protein>
<keyword evidence="8" id="KW-1133">Transmembrane helix</keyword>
<dbReference type="NCBIfam" id="TIGR02532">
    <property type="entry name" value="IV_pilin_GFxxxE"/>
    <property type="match status" value="1"/>
</dbReference>
<evidence type="ECO:0000313" key="10">
    <source>
        <dbReference type="EMBL" id="MEN3070265.1"/>
    </source>
</evidence>
<evidence type="ECO:0000256" key="7">
    <source>
        <dbReference type="ARBA" id="ARBA00022692"/>
    </source>
</evidence>
<keyword evidence="4" id="KW-1003">Cell membrane</keyword>
<keyword evidence="5" id="KW-0488">Methylation</keyword>
<dbReference type="SUPFAM" id="SSF54523">
    <property type="entry name" value="Pili subunits"/>
    <property type="match status" value="1"/>
</dbReference>
<comment type="subcellular location">
    <subcellularLocation>
        <location evidence="1">Cell inner membrane</location>
        <topology evidence="1">Single-pass membrane protein</topology>
    </subcellularLocation>
</comment>
<dbReference type="RefSeq" id="WP_345921040.1">
    <property type="nucleotide sequence ID" value="NZ_JBDIVE010000011.1"/>
</dbReference>
<keyword evidence="7" id="KW-0812">Transmembrane</keyword>
<reference evidence="10 11" key="1">
    <citation type="journal article" date="2018" name="Int. J. Syst. Evol. Microbiol.">
        <title>Uliginosibacterium sediminicola sp. nov., isolated from freshwater sediment.</title>
        <authorList>
            <person name="Hwang W.M."/>
            <person name="Kim S.M."/>
            <person name="Kang K."/>
            <person name="Ahn T.Y."/>
        </authorList>
    </citation>
    <scope>NUCLEOTIDE SEQUENCE [LARGE SCALE GENOMIC DNA]</scope>
    <source>
        <strain evidence="10 11">M1-21</strain>
    </source>
</reference>
<sequence>MMRKTAGFTLLELLVALLIMAVLGIMSWRALDAALNSRDRILSVEHRWERLARGFALIENNLMQVAQRKDPSPKAQADFKLEKLEDGNQRIYFWRSDAQQGARLSGFRVEQNQLMLLRWPHNVPSPDPDAELILDGVSNLRWAVLDSSHNWQETWPPTQTSALPLGIRLDLDIENVGHIQRLFALH</sequence>
<evidence type="ECO:0000256" key="5">
    <source>
        <dbReference type="ARBA" id="ARBA00022481"/>
    </source>
</evidence>
<dbReference type="Pfam" id="PF07963">
    <property type="entry name" value="N_methyl"/>
    <property type="match status" value="1"/>
</dbReference>
<evidence type="ECO:0000256" key="3">
    <source>
        <dbReference type="ARBA" id="ARBA00021539"/>
    </source>
</evidence>
<dbReference type="NCBIfam" id="TIGR01711">
    <property type="entry name" value="gspJ"/>
    <property type="match status" value="1"/>
</dbReference>
<keyword evidence="11" id="KW-1185">Reference proteome</keyword>
<dbReference type="InterPro" id="IPR012902">
    <property type="entry name" value="N_methyl_site"/>
</dbReference>
<comment type="caution">
    <text evidence="10">The sequence shown here is derived from an EMBL/GenBank/DDBJ whole genome shotgun (WGS) entry which is preliminary data.</text>
</comment>
<gene>
    <name evidence="10" type="primary">gspJ</name>
    <name evidence="10" type="ORF">ABDB84_17405</name>
</gene>
<accession>A0ABU9Z2S9</accession>
<keyword evidence="9" id="KW-0472">Membrane</keyword>
<dbReference type="PANTHER" id="PTHR39583">
    <property type="entry name" value="TYPE II SECRETION SYSTEM PROTEIN J-RELATED"/>
    <property type="match status" value="1"/>
</dbReference>
<dbReference type="PROSITE" id="PS00409">
    <property type="entry name" value="PROKAR_NTER_METHYL"/>
    <property type="match status" value="1"/>
</dbReference>
<dbReference type="Pfam" id="PF11612">
    <property type="entry name" value="T2SSJ"/>
    <property type="match status" value="1"/>
</dbReference>
<proteinExistence type="inferred from homology"/>
<evidence type="ECO:0000256" key="6">
    <source>
        <dbReference type="ARBA" id="ARBA00022519"/>
    </source>
</evidence>
<keyword evidence="6" id="KW-0997">Cell inner membrane</keyword>